<evidence type="ECO:0000256" key="1">
    <source>
        <dbReference type="SAM" id="MobiDB-lite"/>
    </source>
</evidence>
<dbReference type="AlphaFoldDB" id="Q0UZQ8"/>
<proteinExistence type="predicted"/>
<feature type="region of interest" description="Disordered" evidence="1">
    <location>
        <begin position="1"/>
        <end position="31"/>
    </location>
</feature>
<accession>Q0UZQ8</accession>
<protein>
    <submittedName>
        <fullName evidence="2">Uncharacterized protein</fullName>
    </submittedName>
</protein>
<reference evidence="3" key="1">
    <citation type="journal article" date="2007" name="Plant Cell">
        <title>Dothideomycete-plant interactions illuminated by genome sequencing and EST analysis of the wheat pathogen Stagonospora nodorum.</title>
        <authorList>
            <person name="Hane J.K."/>
            <person name="Lowe R.G."/>
            <person name="Solomon P.S."/>
            <person name="Tan K.C."/>
            <person name="Schoch C.L."/>
            <person name="Spatafora J.W."/>
            <person name="Crous P.W."/>
            <person name="Kodira C."/>
            <person name="Birren B.W."/>
            <person name="Galagan J.E."/>
            <person name="Torriani S.F."/>
            <person name="McDonald B.A."/>
            <person name="Oliver R.P."/>
        </authorList>
    </citation>
    <scope>NUCLEOTIDE SEQUENCE [LARGE SCALE GENOMIC DNA]</scope>
    <source>
        <strain evidence="3">SN15 / ATCC MYA-4574 / FGSC 10173</strain>
    </source>
</reference>
<dbReference type="GeneID" id="5970210"/>
<gene>
    <name evidence="2" type="ORF">SNOG_02756</name>
</gene>
<dbReference type="InParanoid" id="Q0UZQ8"/>
<dbReference type="EMBL" id="CH445328">
    <property type="protein sequence ID" value="EAT89487.1"/>
    <property type="molecule type" value="Genomic_DNA"/>
</dbReference>
<evidence type="ECO:0000313" key="3">
    <source>
        <dbReference type="Proteomes" id="UP000001055"/>
    </source>
</evidence>
<dbReference type="KEGG" id="pno:SNOG_02756"/>
<dbReference type="Proteomes" id="UP000001055">
    <property type="component" value="Unassembled WGS sequence"/>
</dbReference>
<name>Q0UZQ8_PHANO</name>
<sequence length="104" mass="11039">MWQPNARQERLGSPGIRSWYPNPSDHTGSSTALCPVTAALIGLSGEAFSNTGNESLASFREPSSSSLISNLILHTSAYSQRTVPPDSPFRGDFCNLAHGSSSEA</sequence>
<organism evidence="2 3">
    <name type="scientific">Phaeosphaeria nodorum (strain SN15 / ATCC MYA-4574 / FGSC 10173)</name>
    <name type="common">Glume blotch fungus</name>
    <name type="synonym">Parastagonospora nodorum</name>
    <dbReference type="NCBI Taxonomy" id="321614"/>
    <lineage>
        <taxon>Eukaryota</taxon>
        <taxon>Fungi</taxon>
        <taxon>Dikarya</taxon>
        <taxon>Ascomycota</taxon>
        <taxon>Pezizomycotina</taxon>
        <taxon>Dothideomycetes</taxon>
        <taxon>Pleosporomycetidae</taxon>
        <taxon>Pleosporales</taxon>
        <taxon>Pleosporineae</taxon>
        <taxon>Phaeosphaeriaceae</taxon>
        <taxon>Parastagonospora</taxon>
    </lineage>
</organism>
<dbReference type="RefSeq" id="XP_001793353.1">
    <property type="nucleotide sequence ID" value="XM_001793301.1"/>
</dbReference>
<evidence type="ECO:0000313" key="2">
    <source>
        <dbReference type="EMBL" id="EAT89487.1"/>
    </source>
</evidence>